<name>A0A8J2XA76_ZYGB2</name>
<dbReference type="InterPro" id="IPR016665">
    <property type="entry name" value="Sas5/TAF14"/>
</dbReference>
<protein>
    <submittedName>
        <fullName evidence="4">ZYBA0S09-02740g1_1</fullName>
    </submittedName>
</protein>
<reference evidence="5" key="1">
    <citation type="journal article" date="2013" name="Genome Announc.">
        <title>Genome sequence of the food spoilage yeast Zygosaccharomyces bailii CLIB 213(T).</title>
        <authorList>
            <person name="Galeote V."/>
            <person name="Bigey F."/>
            <person name="Devillers H."/>
            <person name="Neuveglise C."/>
            <person name="Dequin S."/>
        </authorList>
    </citation>
    <scope>NUCLEOTIDE SEQUENCE [LARGE SCALE GENOMIC DNA]</scope>
    <source>
        <strain evidence="5">CLIB 213 / ATCC 58445 / CBS 680 / CCRC 21525 / NBRC 1098 / NCYC 1416 / NRRL Y-2227</strain>
    </source>
</reference>
<dbReference type="AlphaFoldDB" id="A0A8J2XA76"/>
<proteinExistence type="predicted"/>
<dbReference type="PROSITE" id="PS51037">
    <property type="entry name" value="YEATS"/>
    <property type="match status" value="1"/>
</dbReference>
<dbReference type="PIRSF" id="PIRSF016551">
    <property type="entry name" value="SAS5/TFIID_14"/>
    <property type="match status" value="1"/>
</dbReference>
<evidence type="ECO:0000256" key="2">
    <source>
        <dbReference type="PROSITE-ProRule" id="PRU00376"/>
    </source>
</evidence>
<evidence type="ECO:0000313" key="5">
    <source>
        <dbReference type="Proteomes" id="UP000019375"/>
    </source>
</evidence>
<organism evidence="4 5">
    <name type="scientific">Zygosaccharomyces bailii (strain CLIB 213 / ATCC 58445 / CBS 680 / BCRC 21525 / NBRC 1098 / NCYC 1416 / NRRL Y-2227)</name>
    <dbReference type="NCBI Taxonomy" id="1333698"/>
    <lineage>
        <taxon>Eukaryota</taxon>
        <taxon>Fungi</taxon>
        <taxon>Dikarya</taxon>
        <taxon>Ascomycota</taxon>
        <taxon>Saccharomycotina</taxon>
        <taxon>Saccharomycetes</taxon>
        <taxon>Saccharomycetales</taxon>
        <taxon>Saccharomycetaceae</taxon>
        <taxon>Zygosaccharomyces</taxon>
    </lineage>
</organism>
<dbReference type="InterPro" id="IPR038704">
    <property type="entry name" value="YEAST_sf"/>
</dbReference>
<sequence length="227" mass="26588">MSIPIIDLAVRVKTQQVIKEGQSHTDSLPIRRWRIELCMLNNQEEEVPLDILSECVFHLHPTFKEPIRRLTQPPFALEENGWGEFEMAIQCYFIENVGKFTINHMLSFESKAQAIDYSVKVPCHTPLIREYLSKHFELPEINFDHRQENEISPAQVRHWINLIPKLDDDTVTEIVQLILAHPAVQAEVNKHPRHEDFLMSLYQLPNELLQKIGDYVLDESRGADFRR</sequence>
<dbReference type="GO" id="GO:0006355">
    <property type="term" value="P:regulation of DNA-templated transcription"/>
    <property type="evidence" value="ECO:0007669"/>
    <property type="project" value="InterPro"/>
</dbReference>
<keyword evidence="5" id="KW-1185">Reference proteome</keyword>
<evidence type="ECO:0000259" key="3">
    <source>
        <dbReference type="PROSITE" id="PS51037"/>
    </source>
</evidence>
<dbReference type="Pfam" id="PF03366">
    <property type="entry name" value="YEATS"/>
    <property type="match status" value="1"/>
</dbReference>
<evidence type="ECO:0000313" key="4">
    <source>
        <dbReference type="EMBL" id="CDF91008.1"/>
    </source>
</evidence>
<dbReference type="InterPro" id="IPR005033">
    <property type="entry name" value="YEATS"/>
</dbReference>
<dbReference type="GO" id="GO:0005634">
    <property type="term" value="C:nucleus"/>
    <property type="evidence" value="ECO:0007669"/>
    <property type="project" value="UniProtKB-SubCell"/>
</dbReference>
<dbReference type="InterPro" id="IPR055129">
    <property type="entry name" value="YEATS_dom"/>
</dbReference>
<dbReference type="GO" id="GO:0000785">
    <property type="term" value="C:chromatin"/>
    <property type="evidence" value="ECO:0007669"/>
    <property type="project" value="UniProtKB-ARBA"/>
</dbReference>
<dbReference type="PANTHER" id="PTHR23195">
    <property type="entry name" value="YEATS DOMAIN"/>
    <property type="match status" value="1"/>
</dbReference>
<evidence type="ECO:0000256" key="1">
    <source>
        <dbReference type="ARBA" id="ARBA00023242"/>
    </source>
</evidence>
<dbReference type="Proteomes" id="UP000019375">
    <property type="component" value="Unassembled WGS sequence"/>
</dbReference>
<dbReference type="CDD" id="cd16905">
    <property type="entry name" value="YEATS_Taf14_like"/>
    <property type="match status" value="1"/>
</dbReference>
<accession>A0A8J2XA76</accession>
<dbReference type="EMBL" id="HG316462">
    <property type="protein sequence ID" value="CDF91008.1"/>
    <property type="molecule type" value="Genomic_DNA"/>
</dbReference>
<dbReference type="Gene3D" id="2.60.40.1970">
    <property type="entry name" value="YEATS domain"/>
    <property type="match status" value="1"/>
</dbReference>
<feature type="domain" description="YEATS" evidence="3">
    <location>
        <begin position="2"/>
        <end position="135"/>
    </location>
</feature>
<dbReference type="OrthoDB" id="1741717at2759"/>
<comment type="subcellular location">
    <subcellularLocation>
        <location evidence="2">Nucleus</location>
    </subcellularLocation>
</comment>
<keyword evidence="1 2" id="KW-0539">Nucleus</keyword>
<gene>
    <name evidence="4" type="ORF">BN860_02740g</name>
</gene>